<keyword evidence="7" id="KW-1185">Reference proteome</keyword>
<dbReference type="InterPro" id="IPR036388">
    <property type="entry name" value="WH-like_DNA-bd_sf"/>
</dbReference>
<dbReference type="Gene3D" id="3.40.190.10">
    <property type="entry name" value="Periplasmic binding protein-like II"/>
    <property type="match status" value="2"/>
</dbReference>
<comment type="caution">
    <text evidence="6">The sequence shown here is derived from an EMBL/GenBank/DDBJ whole genome shotgun (WGS) entry which is preliminary data.</text>
</comment>
<dbReference type="InterPro" id="IPR050950">
    <property type="entry name" value="HTH-type_LysR_regulators"/>
</dbReference>
<proteinExistence type="inferred from homology"/>
<name>A0ABV1SEP9_9RHOB</name>
<dbReference type="PANTHER" id="PTHR30419">
    <property type="entry name" value="HTH-TYPE TRANSCRIPTIONAL REGULATOR YBHD"/>
    <property type="match status" value="1"/>
</dbReference>
<dbReference type="SUPFAM" id="SSF53850">
    <property type="entry name" value="Periplasmic binding protein-like II"/>
    <property type="match status" value="1"/>
</dbReference>
<protein>
    <submittedName>
        <fullName evidence="6">LysR family transcriptional regulator</fullName>
    </submittedName>
</protein>
<comment type="similarity">
    <text evidence="1">Belongs to the LysR transcriptional regulatory family.</text>
</comment>
<dbReference type="InterPro" id="IPR000847">
    <property type="entry name" value="LysR_HTH_N"/>
</dbReference>
<dbReference type="PANTHER" id="PTHR30419:SF8">
    <property type="entry name" value="NITROGEN ASSIMILATION TRANSCRIPTIONAL ACTIVATOR-RELATED"/>
    <property type="match status" value="1"/>
</dbReference>
<keyword evidence="4" id="KW-0804">Transcription</keyword>
<dbReference type="SUPFAM" id="SSF46785">
    <property type="entry name" value="Winged helix' DNA-binding domain"/>
    <property type="match status" value="1"/>
</dbReference>
<feature type="domain" description="HTH lysR-type" evidence="5">
    <location>
        <begin position="11"/>
        <end position="64"/>
    </location>
</feature>
<gene>
    <name evidence="6" type="ORF">VSX56_04915</name>
</gene>
<evidence type="ECO:0000259" key="5">
    <source>
        <dbReference type="PROSITE" id="PS50931"/>
    </source>
</evidence>
<dbReference type="Gene3D" id="1.10.10.10">
    <property type="entry name" value="Winged helix-like DNA-binding domain superfamily/Winged helix DNA-binding domain"/>
    <property type="match status" value="1"/>
</dbReference>
<evidence type="ECO:0000256" key="4">
    <source>
        <dbReference type="ARBA" id="ARBA00023163"/>
    </source>
</evidence>
<organism evidence="6 7">
    <name type="scientific">Thioclava kandeliae</name>
    <dbReference type="NCBI Taxonomy" id="3070818"/>
    <lineage>
        <taxon>Bacteria</taxon>
        <taxon>Pseudomonadati</taxon>
        <taxon>Pseudomonadota</taxon>
        <taxon>Alphaproteobacteria</taxon>
        <taxon>Rhodobacterales</taxon>
        <taxon>Paracoccaceae</taxon>
        <taxon>Thioclava</taxon>
    </lineage>
</organism>
<reference evidence="6 7" key="1">
    <citation type="submission" date="2024-01" db="EMBL/GenBank/DDBJ databases">
        <authorList>
            <person name="Deng Y."/>
            <person name="Su J."/>
        </authorList>
    </citation>
    <scope>NUCLEOTIDE SEQUENCE [LARGE SCALE GENOMIC DNA]</scope>
    <source>
        <strain evidence="6 7">CPCC 100088</strain>
    </source>
</reference>
<sequence>MARFMALRPMQAQLVAAISRYGQLGLAAEICGLAQPAASRMLRELETHYEAALFVRTPKGMEPTAEGALLAAYAAELVSAQTRLSQALGTFKAGQSGRVRIGAVTGPAIGIVVPAITQMKRTSPEVDLTLEVAPSTQLVEALQRNELDFVLARLPESVDDRGFAIWPGREEAVDLLVRHDHPLLAEKPLNLAALHDRLWVMQQHGTPIRRAVENAFHENGLTSPANVVSASSILVIIALLRDSDAIAALSREVAEMMIDHPVSAAFRRLPLDTPIHVAPYQILRWRDQHLGPAAEALFTAIRARLAPGA</sequence>
<keyword evidence="3" id="KW-0238">DNA-binding</keyword>
<reference evidence="6 7" key="2">
    <citation type="submission" date="2024-06" db="EMBL/GenBank/DDBJ databases">
        <title>Thioclava kandeliae sp. nov. from a rhizosphere soil sample of Kandelia candel in a mangrove.</title>
        <authorList>
            <person name="Mu T."/>
        </authorList>
    </citation>
    <scope>NUCLEOTIDE SEQUENCE [LARGE SCALE GENOMIC DNA]</scope>
    <source>
        <strain evidence="6 7">CPCC 100088</strain>
    </source>
</reference>
<dbReference type="Pfam" id="PF00126">
    <property type="entry name" value="HTH_1"/>
    <property type="match status" value="1"/>
</dbReference>
<dbReference type="RefSeq" id="WP_339114633.1">
    <property type="nucleotide sequence ID" value="NZ_JAYWLC010000003.1"/>
</dbReference>
<dbReference type="Proteomes" id="UP001438953">
    <property type="component" value="Unassembled WGS sequence"/>
</dbReference>
<dbReference type="PROSITE" id="PS50931">
    <property type="entry name" value="HTH_LYSR"/>
    <property type="match status" value="1"/>
</dbReference>
<evidence type="ECO:0000256" key="1">
    <source>
        <dbReference type="ARBA" id="ARBA00009437"/>
    </source>
</evidence>
<evidence type="ECO:0000256" key="2">
    <source>
        <dbReference type="ARBA" id="ARBA00023015"/>
    </source>
</evidence>
<dbReference type="InterPro" id="IPR036390">
    <property type="entry name" value="WH_DNA-bd_sf"/>
</dbReference>
<evidence type="ECO:0000313" key="7">
    <source>
        <dbReference type="Proteomes" id="UP001438953"/>
    </source>
</evidence>
<evidence type="ECO:0000256" key="3">
    <source>
        <dbReference type="ARBA" id="ARBA00023125"/>
    </source>
</evidence>
<dbReference type="Pfam" id="PF03466">
    <property type="entry name" value="LysR_substrate"/>
    <property type="match status" value="1"/>
</dbReference>
<dbReference type="EMBL" id="JAYWLC010000003">
    <property type="protein sequence ID" value="MER5171111.1"/>
    <property type="molecule type" value="Genomic_DNA"/>
</dbReference>
<accession>A0ABV1SEP9</accession>
<evidence type="ECO:0000313" key="6">
    <source>
        <dbReference type="EMBL" id="MER5171111.1"/>
    </source>
</evidence>
<dbReference type="InterPro" id="IPR005119">
    <property type="entry name" value="LysR_subst-bd"/>
</dbReference>
<keyword evidence="2" id="KW-0805">Transcription regulation</keyword>